<evidence type="ECO:0000313" key="7">
    <source>
        <dbReference type="RefSeq" id="XP_029294935.1"/>
    </source>
</evidence>
<dbReference type="PANTHER" id="PTHR46404">
    <property type="entry name" value="DNA POLYMERASE IOTA"/>
    <property type="match status" value="1"/>
</dbReference>
<dbReference type="CTD" id="11201"/>
<dbReference type="InterPro" id="IPR043128">
    <property type="entry name" value="Rev_trsase/Diguanyl_cyclase"/>
</dbReference>
<dbReference type="FunFam" id="3.30.70.270:FF:000013">
    <property type="entry name" value="Polymerase (DNA directed) iota"/>
    <property type="match status" value="1"/>
</dbReference>
<dbReference type="Gene3D" id="1.10.150.20">
    <property type="entry name" value="5' to 3' exonuclease, C-terminal subdomain"/>
    <property type="match status" value="1"/>
</dbReference>
<reference evidence="7" key="1">
    <citation type="submission" date="2025-08" db="UniProtKB">
        <authorList>
            <consortium name="RefSeq"/>
        </authorList>
    </citation>
    <scope>IDENTIFICATION</scope>
</reference>
<dbReference type="Pfam" id="PF21999">
    <property type="entry name" value="IMS_HHH_1"/>
    <property type="match status" value="1"/>
</dbReference>
<keyword evidence="3" id="KW-0808">Transferase</keyword>
<keyword evidence="6" id="KW-1185">Reference proteome</keyword>
<dbReference type="RefSeq" id="XP_029294935.1">
    <property type="nucleotide sequence ID" value="XM_029439075.1"/>
</dbReference>
<proteinExistence type="inferred from homology"/>
<dbReference type="SUPFAM" id="SSF100879">
    <property type="entry name" value="Lesion bypass DNA polymerase (Y-family), little finger domain"/>
    <property type="match status" value="1"/>
</dbReference>
<dbReference type="GO" id="GO:0019985">
    <property type="term" value="P:translesion synthesis"/>
    <property type="evidence" value="ECO:0007669"/>
    <property type="project" value="TreeGrafter"/>
</dbReference>
<comment type="similarity">
    <text evidence="1">Belongs to the DNA polymerase type-Y family.</text>
</comment>
<evidence type="ECO:0000256" key="3">
    <source>
        <dbReference type="ARBA" id="ARBA00022679"/>
    </source>
</evidence>
<dbReference type="Pfam" id="PF11799">
    <property type="entry name" value="IMS_C"/>
    <property type="match status" value="1"/>
</dbReference>
<dbReference type="Pfam" id="PF00817">
    <property type="entry name" value="IMS"/>
    <property type="match status" value="1"/>
</dbReference>
<dbReference type="PANTHER" id="PTHR46404:SF1">
    <property type="entry name" value="DNA POLYMERASE IOTA"/>
    <property type="match status" value="1"/>
</dbReference>
<dbReference type="InterPro" id="IPR053848">
    <property type="entry name" value="IMS_HHH_1"/>
</dbReference>
<dbReference type="PIRSF" id="PIRSF036603">
    <property type="entry name" value="DPol_eta"/>
    <property type="match status" value="1"/>
</dbReference>
<feature type="region of interest" description="Disordered" evidence="4">
    <location>
        <begin position="612"/>
        <end position="631"/>
    </location>
</feature>
<dbReference type="InterPro" id="IPR043502">
    <property type="entry name" value="DNA/RNA_pol_sf"/>
</dbReference>
<feature type="region of interest" description="Disordered" evidence="4">
    <location>
        <begin position="672"/>
        <end position="717"/>
    </location>
</feature>
<evidence type="ECO:0000259" key="5">
    <source>
        <dbReference type="PROSITE" id="PS50173"/>
    </source>
</evidence>
<dbReference type="GO" id="GO:0003684">
    <property type="term" value="F:damaged DNA binding"/>
    <property type="evidence" value="ECO:0007669"/>
    <property type="project" value="InterPro"/>
</dbReference>
<sequence length="717" mass="79302">MANSEDEMDEDETEWKNSFVDSVPLSPAAASGVNKTSGPAHKVILHFDLDCFYAQVEMIRNPALREVPLGIQQKYIIVTCNYVARDQGVGKLMSVTDAKEKCPQMVLVKGEDLTHYREMSYKLTELLLSYCPLVERLGFDENFVDITQMVERRLKETQESNNFSFKGHIYNPYSADVEASDHPRLALGSHIAAELREAMHSKLGLTGCAGIATNKLLAKLVSGTFKPNQQTTLLPENVGDIMDSLSGLRKVPGVGHQTAKRLKALGLVSVKDLQLFPLNDLVREFGGPSAQRLKNLAVGVDESPVAPTGAPQSLSDEDSFKKISSTKEVLEKIEELLISLVERMHKDGRQPQTFRLTIRRYSPTNKWFSRESRQCPIPNHIGQKITSDSGDDAVGLLVPLAMKLYHKMVAIGDAFHLTLINVCFSNLQTRGAAVSGKGSITSFFTLGTCPRKTQIFSQQSQDASSQSVDTHCMDLQVSTRSVITQHTSLTAVTTKSPRSSEAALHCFKRKQSPVVAAEDPSPQTRSDPEETNVMVTHRLPPNVDPEVFRLLPEEIQKELSSPAYTNSLPSTSASSSAVVDVPHIRQIKSPQSFTDSQNIKNIREAVNRLAPSDRPTTVNRHRPAGTSEFPGENVIEEGRMSFPRSSDCEFPGDVDPKVFSELPPDVQRELMSEWKQQKPVLKTPSSRKPERSSMAKDRKAAGKGSQANNLFKYFKPG</sequence>
<dbReference type="GO" id="GO:0006281">
    <property type="term" value="P:DNA repair"/>
    <property type="evidence" value="ECO:0007669"/>
    <property type="project" value="InterPro"/>
</dbReference>
<gene>
    <name evidence="7" type="primary">poli</name>
</gene>
<feature type="compositionally biased region" description="Basic and acidic residues" evidence="4">
    <location>
        <begin position="687"/>
        <end position="700"/>
    </location>
</feature>
<dbReference type="Gene3D" id="3.30.70.270">
    <property type="match status" value="1"/>
</dbReference>
<name>A0A6J2QC00_COTGO</name>
<dbReference type="InterPro" id="IPR017961">
    <property type="entry name" value="DNA_pol_Y-fam_little_finger"/>
</dbReference>
<evidence type="ECO:0000256" key="1">
    <source>
        <dbReference type="ARBA" id="ARBA00010945"/>
    </source>
</evidence>
<dbReference type="FunFam" id="3.40.1170.60:FF:000006">
    <property type="entry name" value="DNA polymerase iota"/>
    <property type="match status" value="1"/>
</dbReference>
<dbReference type="Gene3D" id="3.40.1170.60">
    <property type="match status" value="1"/>
</dbReference>
<dbReference type="GeneID" id="115013087"/>
<dbReference type="InterPro" id="IPR001126">
    <property type="entry name" value="UmuC"/>
</dbReference>
<dbReference type="Proteomes" id="UP000504630">
    <property type="component" value="Chromosome 9"/>
</dbReference>
<dbReference type="Gene3D" id="3.30.1490.100">
    <property type="entry name" value="DNA polymerase, Y-family, little finger domain"/>
    <property type="match status" value="1"/>
</dbReference>
<dbReference type="SUPFAM" id="SSF56672">
    <property type="entry name" value="DNA/RNA polymerases"/>
    <property type="match status" value="1"/>
</dbReference>
<dbReference type="AlphaFoldDB" id="A0A6J2QC00"/>
<dbReference type="Gene3D" id="6.10.250.1630">
    <property type="match status" value="2"/>
</dbReference>
<evidence type="ECO:0000256" key="2">
    <source>
        <dbReference type="ARBA" id="ARBA00022634"/>
    </source>
</evidence>
<protein>
    <submittedName>
        <fullName evidence="7">DNA polymerase iota isoform X2</fullName>
    </submittedName>
</protein>
<dbReference type="InterPro" id="IPR025527">
    <property type="entry name" value="HUWE1/Rev1_UBM"/>
</dbReference>
<evidence type="ECO:0000313" key="6">
    <source>
        <dbReference type="Proteomes" id="UP000504630"/>
    </source>
</evidence>
<dbReference type="Pfam" id="PF14377">
    <property type="entry name" value="UBM"/>
    <property type="match status" value="2"/>
</dbReference>
<feature type="domain" description="UmuC" evidence="5">
    <location>
        <begin position="44"/>
        <end position="255"/>
    </location>
</feature>
<dbReference type="PROSITE" id="PS50173">
    <property type="entry name" value="UMUC"/>
    <property type="match status" value="1"/>
</dbReference>
<organism evidence="6 7">
    <name type="scientific">Cottoperca gobio</name>
    <name type="common">Frogmouth</name>
    <name type="synonym">Aphritis gobio</name>
    <dbReference type="NCBI Taxonomy" id="56716"/>
    <lineage>
        <taxon>Eukaryota</taxon>
        <taxon>Metazoa</taxon>
        <taxon>Chordata</taxon>
        <taxon>Craniata</taxon>
        <taxon>Vertebrata</taxon>
        <taxon>Euteleostomi</taxon>
        <taxon>Actinopterygii</taxon>
        <taxon>Neopterygii</taxon>
        <taxon>Teleostei</taxon>
        <taxon>Neoteleostei</taxon>
        <taxon>Acanthomorphata</taxon>
        <taxon>Eupercaria</taxon>
        <taxon>Perciformes</taxon>
        <taxon>Notothenioidei</taxon>
        <taxon>Bovichtidae</taxon>
        <taxon>Cottoperca</taxon>
    </lineage>
</organism>
<evidence type="ECO:0000256" key="4">
    <source>
        <dbReference type="SAM" id="MobiDB-lite"/>
    </source>
</evidence>
<dbReference type="InterPro" id="IPR036775">
    <property type="entry name" value="DNA_pol_Y-fam_lit_finger_sf"/>
</dbReference>
<keyword evidence="2" id="KW-0237">DNA synthesis</keyword>
<dbReference type="GO" id="GO:0003887">
    <property type="term" value="F:DNA-directed DNA polymerase activity"/>
    <property type="evidence" value="ECO:0007669"/>
    <property type="project" value="InterPro"/>
</dbReference>
<accession>A0A6J2QC00</accession>
<dbReference type="FunFam" id="3.30.1490.100:FF:000003">
    <property type="entry name" value="Polymerase (DNA directed) iota"/>
    <property type="match status" value="1"/>
</dbReference>